<keyword evidence="4" id="KW-1185">Reference proteome</keyword>
<dbReference type="PANTHER" id="PTHR43081">
    <property type="entry name" value="ADENYLATE CYCLASE, TERMINAL-DIFFERENTIATION SPECIFIC-RELATED"/>
    <property type="match status" value="1"/>
</dbReference>
<dbReference type="EMBL" id="CP067393">
    <property type="protein sequence ID" value="QQP86615.1"/>
    <property type="molecule type" value="Genomic_DNA"/>
</dbReference>
<feature type="transmembrane region" description="Helical" evidence="1">
    <location>
        <begin position="12"/>
        <end position="29"/>
    </location>
</feature>
<dbReference type="Pfam" id="PF00211">
    <property type="entry name" value="Guanylate_cyc"/>
    <property type="match status" value="1"/>
</dbReference>
<dbReference type="GO" id="GO:0035556">
    <property type="term" value="P:intracellular signal transduction"/>
    <property type="evidence" value="ECO:0007669"/>
    <property type="project" value="InterPro"/>
</dbReference>
<dbReference type="PANTHER" id="PTHR43081:SF18">
    <property type="entry name" value="BLL7624 PROTEIN"/>
    <property type="match status" value="1"/>
</dbReference>
<dbReference type="GO" id="GO:0004016">
    <property type="term" value="F:adenylate cyclase activity"/>
    <property type="evidence" value="ECO:0007669"/>
    <property type="project" value="UniProtKB-ARBA"/>
</dbReference>
<feature type="transmembrane region" description="Helical" evidence="1">
    <location>
        <begin position="138"/>
        <end position="158"/>
    </location>
</feature>
<gene>
    <name evidence="3" type="ORF">JHT90_05085</name>
</gene>
<reference evidence="3 4" key="1">
    <citation type="submission" date="2021-01" db="EMBL/GenBank/DDBJ databases">
        <title>Entomomonas sp. F2A isolated from a house cricket (Acheta domesticus).</title>
        <authorList>
            <person name="Spergser J."/>
            <person name="Busse H.-J."/>
        </authorList>
    </citation>
    <scope>NUCLEOTIDE SEQUENCE [LARGE SCALE GENOMIC DNA]</scope>
    <source>
        <strain evidence="3 4">F2A</strain>
    </source>
</reference>
<evidence type="ECO:0000259" key="2">
    <source>
        <dbReference type="PROSITE" id="PS50125"/>
    </source>
</evidence>
<dbReference type="InterPro" id="IPR050697">
    <property type="entry name" value="Adenylyl/Guanylyl_Cyclase_3/4"/>
</dbReference>
<feature type="transmembrane region" description="Helical" evidence="1">
    <location>
        <begin position="35"/>
        <end position="52"/>
    </location>
</feature>
<dbReference type="KEGG" id="eaz:JHT90_05085"/>
<dbReference type="RefSeq" id="WP_201094854.1">
    <property type="nucleotide sequence ID" value="NZ_CP067393.1"/>
</dbReference>
<feature type="domain" description="Guanylate cyclase" evidence="2">
    <location>
        <begin position="214"/>
        <end position="349"/>
    </location>
</feature>
<protein>
    <submittedName>
        <fullName evidence="3">Adenylate/guanylate cyclase domain-containing protein</fullName>
    </submittedName>
</protein>
<dbReference type="SUPFAM" id="SSF55073">
    <property type="entry name" value="Nucleotide cyclase"/>
    <property type="match status" value="1"/>
</dbReference>
<feature type="transmembrane region" description="Helical" evidence="1">
    <location>
        <begin position="64"/>
        <end position="80"/>
    </location>
</feature>
<accession>A0A974RXW1</accession>
<name>A0A974RXW1_9GAMM</name>
<keyword evidence="1" id="KW-1133">Transmembrane helix</keyword>
<sequence length="447" mass="50839">MQKISLYHLRFFAYFSLAITAIVGQYIGYFERSTFIVLLCLAIITPCIGYLSSLTGTKNRQDQLALILLDAAVVSLVALLLGENNIITLLFIITIIFNAYLNSNARYTLAAIFVLFCFITVFTILFEQPFIPQPPTTLIIINVFCTGLYLFVCGRYIYQGELEKIKLKQIIANNEKEQQIIAQKLNKYISPQVWESIFGIKKYERIETQRKKLTIFFSDIKDFTQLSEELESEVLTEMLNHYLTEMSNIAQSYNGTIDKFVGDSMMVFFGDTNSLGAQKDAIAATSMAIAMQNHMKHVRNYWTSKGITNHLEIRIGINTGFCTVGNFGANTRMDYTIIGREVNLASRLENAAQPGEILISEETYALIKDVILCRDKGEITVKGFSRPIRIYEVVGLRSKLNKESYYIEHEAKGFSIYLDSINVQSEDKLKIINILEQAAKELKNTKQ</sequence>
<evidence type="ECO:0000313" key="3">
    <source>
        <dbReference type="EMBL" id="QQP86615.1"/>
    </source>
</evidence>
<keyword evidence="1" id="KW-0812">Transmembrane</keyword>
<proteinExistence type="predicted"/>
<dbReference type="GO" id="GO:0006171">
    <property type="term" value="P:cAMP biosynthetic process"/>
    <property type="evidence" value="ECO:0007669"/>
    <property type="project" value="TreeGrafter"/>
</dbReference>
<dbReference type="FunFam" id="3.30.70.1230:FF:000025">
    <property type="entry name" value="Adenylate cyclase 1"/>
    <property type="match status" value="1"/>
</dbReference>
<dbReference type="Proteomes" id="UP000595278">
    <property type="component" value="Chromosome"/>
</dbReference>
<dbReference type="PROSITE" id="PS50125">
    <property type="entry name" value="GUANYLATE_CYCLASE_2"/>
    <property type="match status" value="1"/>
</dbReference>
<keyword evidence="1" id="KW-0472">Membrane</keyword>
<feature type="transmembrane region" description="Helical" evidence="1">
    <location>
        <begin position="86"/>
        <end position="101"/>
    </location>
</feature>
<evidence type="ECO:0000256" key="1">
    <source>
        <dbReference type="SAM" id="Phobius"/>
    </source>
</evidence>
<dbReference type="SMART" id="SM00044">
    <property type="entry name" value="CYCc"/>
    <property type="match status" value="1"/>
</dbReference>
<dbReference type="Gene3D" id="3.30.70.1230">
    <property type="entry name" value="Nucleotide cyclase"/>
    <property type="match status" value="1"/>
</dbReference>
<evidence type="ECO:0000313" key="4">
    <source>
        <dbReference type="Proteomes" id="UP000595278"/>
    </source>
</evidence>
<feature type="transmembrane region" description="Helical" evidence="1">
    <location>
        <begin position="108"/>
        <end position="126"/>
    </location>
</feature>
<organism evidence="3 4">
    <name type="scientific">Entomomonas asaccharolytica</name>
    <dbReference type="NCBI Taxonomy" id="2785331"/>
    <lineage>
        <taxon>Bacteria</taxon>
        <taxon>Pseudomonadati</taxon>
        <taxon>Pseudomonadota</taxon>
        <taxon>Gammaproteobacteria</taxon>
        <taxon>Pseudomonadales</taxon>
        <taxon>Pseudomonadaceae</taxon>
        <taxon>Entomomonas</taxon>
    </lineage>
</organism>
<dbReference type="AlphaFoldDB" id="A0A974RXW1"/>
<dbReference type="InterPro" id="IPR029787">
    <property type="entry name" value="Nucleotide_cyclase"/>
</dbReference>
<dbReference type="CDD" id="cd07302">
    <property type="entry name" value="CHD"/>
    <property type="match status" value="1"/>
</dbReference>
<dbReference type="InterPro" id="IPR001054">
    <property type="entry name" value="A/G_cyclase"/>
</dbReference>